<sequence>MLTNKYYTQLLNSNDYQRSCAENNTADEVTTEFKQFTAVYQYTSFTNNLMEGNLKFISNGTLKMKDMSIETYYITYGRFCVPKVSIIAKQPSVIHYVQQGPFKLDLNQYISGDEICEDKSRSFSKGGYFGLSPFSIFNYTAIVLQPNQMNSIIKEPLVVSVQYPDLQQLQFIVNVDLKNCYQWQYVTKFLYYKIGADALVIDLLGRDDNDIGPLVRAPNSTTKFYLQSNDPKDVTQFIFDCYLVNNDPYRKIEEEIVSIQLFVMSSCNSTQVSFNQTINYFAYTLGQGDRVIDFIKLYNFSNQCNFGYQFVVKYNDYSPVIPSFIKFDNQTLKFTINTEDEKDIMLHYLRMRVTYLSGSQFVLDDDLYWYLVVQGKNGTVTDYSGPYKQYFPPDFFDQFEPKNITVNNTNTNISNNNNNTNGYKPPPKQKDIIEAFFFGIKPPKFIQELKSTIICYSNQITDYELPQISSTYNQQPSIYIQNVRQFAKLIQ</sequence>
<organism evidence="1 2">
    <name type="scientific">Stylonychia lemnae</name>
    <name type="common">Ciliate</name>
    <dbReference type="NCBI Taxonomy" id="5949"/>
    <lineage>
        <taxon>Eukaryota</taxon>
        <taxon>Sar</taxon>
        <taxon>Alveolata</taxon>
        <taxon>Ciliophora</taxon>
        <taxon>Intramacronucleata</taxon>
        <taxon>Spirotrichea</taxon>
        <taxon>Stichotrichia</taxon>
        <taxon>Sporadotrichida</taxon>
        <taxon>Oxytrichidae</taxon>
        <taxon>Stylonychinae</taxon>
        <taxon>Stylonychia</taxon>
    </lineage>
</organism>
<evidence type="ECO:0000313" key="1">
    <source>
        <dbReference type="EMBL" id="CDW87039.1"/>
    </source>
</evidence>
<dbReference type="Proteomes" id="UP000039865">
    <property type="component" value="Unassembled WGS sequence"/>
</dbReference>
<dbReference type="InParanoid" id="A0A078AXZ1"/>
<accession>A0A078AXZ1</accession>
<name>A0A078AXZ1_STYLE</name>
<evidence type="ECO:0000313" key="2">
    <source>
        <dbReference type="Proteomes" id="UP000039865"/>
    </source>
</evidence>
<gene>
    <name evidence="1" type="primary">Contig6574.g7038</name>
    <name evidence="1" type="ORF">STYLEM_16141</name>
</gene>
<reference evidence="1 2" key="1">
    <citation type="submission" date="2014-06" db="EMBL/GenBank/DDBJ databases">
        <authorList>
            <person name="Swart Estienne"/>
        </authorList>
    </citation>
    <scope>NUCLEOTIDE SEQUENCE [LARGE SCALE GENOMIC DNA]</scope>
    <source>
        <strain evidence="1 2">130c</strain>
    </source>
</reference>
<keyword evidence="2" id="KW-1185">Reference proteome</keyword>
<dbReference type="EMBL" id="CCKQ01015234">
    <property type="protein sequence ID" value="CDW87039.1"/>
    <property type="molecule type" value="Genomic_DNA"/>
</dbReference>
<proteinExistence type="predicted"/>
<dbReference type="AlphaFoldDB" id="A0A078AXZ1"/>
<protein>
    <submittedName>
        <fullName evidence="1">Uncharacterized protein</fullName>
    </submittedName>
</protein>